<protein>
    <submittedName>
        <fullName evidence="1">Uncharacterized protein</fullName>
    </submittedName>
</protein>
<name>A0A7W8XXC3_9HYPH</name>
<dbReference type="RefSeq" id="WP_281397259.1">
    <property type="nucleotide sequence ID" value="NZ_JACHBI010000017.1"/>
</dbReference>
<dbReference type="AlphaFoldDB" id="A0A7W8XXC3"/>
<dbReference type="EMBL" id="JACHBI010000017">
    <property type="protein sequence ID" value="MBB5577095.1"/>
    <property type="molecule type" value="Genomic_DNA"/>
</dbReference>
<proteinExistence type="predicted"/>
<evidence type="ECO:0000313" key="1">
    <source>
        <dbReference type="EMBL" id="MBB5577095.1"/>
    </source>
</evidence>
<comment type="caution">
    <text evidence="1">The sequence shown here is derived from an EMBL/GenBank/DDBJ whole genome shotgun (WGS) entry which is preliminary data.</text>
</comment>
<accession>A0A7W8XXC3</accession>
<sequence length="44" mass="4808">MSIASIYAVKRAQVSVELLPDKLLSMGGSLHGIGTSVRIFYRLE</sequence>
<organism evidence="1 2">
    <name type="scientific">Rhizobium paranaense</name>
    <dbReference type="NCBI Taxonomy" id="1650438"/>
    <lineage>
        <taxon>Bacteria</taxon>
        <taxon>Pseudomonadati</taxon>
        <taxon>Pseudomonadota</taxon>
        <taxon>Alphaproteobacteria</taxon>
        <taxon>Hyphomicrobiales</taxon>
        <taxon>Rhizobiaceae</taxon>
        <taxon>Rhizobium/Agrobacterium group</taxon>
        <taxon>Rhizobium</taxon>
    </lineage>
</organism>
<keyword evidence="2" id="KW-1185">Reference proteome</keyword>
<dbReference type="Proteomes" id="UP000549882">
    <property type="component" value="Unassembled WGS sequence"/>
</dbReference>
<evidence type="ECO:0000313" key="2">
    <source>
        <dbReference type="Proteomes" id="UP000549882"/>
    </source>
</evidence>
<gene>
    <name evidence="1" type="ORF">GGD50_005746</name>
</gene>
<reference evidence="1 2" key="1">
    <citation type="submission" date="2020-08" db="EMBL/GenBank/DDBJ databases">
        <title>Genomic Encyclopedia of Type Strains, Phase IV (KMG-V): Genome sequencing to study the core and pangenomes of soil and plant-associated prokaryotes.</title>
        <authorList>
            <person name="Whitman W."/>
        </authorList>
    </citation>
    <scope>NUCLEOTIDE SEQUENCE [LARGE SCALE GENOMIC DNA]</scope>
    <source>
        <strain evidence="1 2">SEMIA 4064</strain>
    </source>
</reference>